<sequence length="377" mass="43479">MSTMSERTFVCDICGRERPWDEHTEFDGQDLCESCLDTNTVCCCECWERLWADDNSGTRDVPLCQHCYDESYTSCCRCGQLLRESEAYYESTDEYDERPYCASCYHALDKDQSIHDYYYKPKAVFHGKGPRFFGVELEIDGAGERTSNALALLNITNRDGDFAYIKHDGSLNDGLELVTHPMSLDWQLHRMPWVQLCEKAVELGYLSHRTATCGLHVHISRSAFGLDEAAQDSAIARVLYFFEKHWEELLKFSRRTPRQLERWAARYGYKEQPAELLDYAKKGYHGGRYTCVNLQNDATVEFRMFRGTLRPNTILATLELLDRICDMALCLTDDELKAVPWTSFAAGISKDSYPELIQYLKERTLYINEPVESEADA</sequence>
<organism evidence="1 2">
    <name type="scientific">Pseudoflavonifractor capillosus</name>
    <dbReference type="NCBI Taxonomy" id="106588"/>
    <lineage>
        <taxon>Bacteria</taxon>
        <taxon>Bacillati</taxon>
        <taxon>Bacillota</taxon>
        <taxon>Clostridia</taxon>
        <taxon>Eubacteriales</taxon>
        <taxon>Oscillospiraceae</taxon>
        <taxon>Pseudoflavonifractor</taxon>
    </lineage>
</organism>
<evidence type="ECO:0000313" key="2">
    <source>
        <dbReference type="Proteomes" id="UP000760668"/>
    </source>
</evidence>
<dbReference type="Proteomes" id="UP000760668">
    <property type="component" value="Unassembled WGS sequence"/>
</dbReference>
<reference evidence="1" key="1">
    <citation type="journal article" date="2021" name="PeerJ">
        <title>Extensive microbial diversity within the chicken gut microbiome revealed by metagenomics and culture.</title>
        <authorList>
            <person name="Gilroy R."/>
            <person name="Ravi A."/>
            <person name="Getino M."/>
            <person name="Pursley I."/>
            <person name="Horton D.L."/>
            <person name="Alikhan N.F."/>
            <person name="Baker D."/>
            <person name="Gharbi K."/>
            <person name="Hall N."/>
            <person name="Watson M."/>
            <person name="Adriaenssens E.M."/>
            <person name="Foster-Nyarko E."/>
            <person name="Jarju S."/>
            <person name="Secka A."/>
            <person name="Antonio M."/>
            <person name="Oren A."/>
            <person name="Chaudhuri R.R."/>
            <person name="La Ragione R."/>
            <person name="Hildebrand F."/>
            <person name="Pallen M.J."/>
        </authorList>
    </citation>
    <scope>NUCLEOTIDE SEQUENCE</scope>
    <source>
        <strain evidence="1">CHK179-5677</strain>
    </source>
</reference>
<proteinExistence type="predicted"/>
<dbReference type="EMBL" id="DYUC01000111">
    <property type="protein sequence ID" value="HJG87594.1"/>
    <property type="molecule type" value="Genomic_DNA"/>
</dbReference>
<protein>
    <submittedName>
        <fullName evidence="1">Amidoligase family protein</fullName>
    </submittedName>
</protein>
<dbReference type="InterPro" id="IPR022025">
    <property type="entry name" value="Amidoligase_2"/>
</dbReference>
<reference evidence="1" key="2">
    <citation type="submission" date="2021-09" db="EMBL/GenBank/DDBJ databases">
        <authorList>
            <person name="Gilroy R."/>
        </authorList>
    </citation>
    <scope>NUCLEOTIDE SEQUENCE</scope>
    <source>
        <strain evidence="1">CHK179-5677</strain>
    </source>
</reference>
<gene>
    <name evidence="1" type="ORF">K8V01_11355</name>
</gene>
<name>A0A921STU4_9FIRM</name>
<dbReference type="Pfam" id="PF12224">
    <property type="entry name" value="Amidoligase_2"/>
    <property type="match status" value="1"/>
</dbReference>
<accession>A0A921STU4</accession>
<dbReference type="AlphaFoldDB" id="A0A921STU4"/>
<comment type="caution">
    <text evidence="1">The sequence shown here is derived from an EMBL/GenBank/DDBJ whole genome shotgun (WGS) entry which is preliminary data.</text>
</comment>
<evidence type="ECO:0000313" key="1">
    <source>
        <dbReference type="EMBL" id="HJG87594.1"/>
    </source>
</evidence>